<accession>U2R9K0</accession>
<gene>
    <name evidence="1" type="ORF">N136_01710</name>
</gene>
<dbReference type="PATRIC" id="fig|1358026.3.peg.1466"/>
<organism evidence="1 2">
    <name type="scientific">Leifsonia aquatica ATCC 14665</name>
    <dbReference type="NCBI Taxonomy" id="1358026"/>
    <lineage>
        <taxon>Bacteria</taxon>
        <taxon>Bacillati</taxon>
        <taxon>Actinomycetota</taxon>
        <taxon>Actinomycetes</taxon>
        <taxon>Micrococcales</taxon>
        <taxon>Microbacteriaceae</taxon>
        <taxon>Leifsonia</taxon>
    </lineage>
</organism>
<name>U2R9K0_LEIAQ</name>
<dbReference type="Proteomes" id="UP000016605">
    <property type="component" value="Unassembled WGS sequence"/>
</dbReference>
<dbReference type="EMBL" id="AWVQ01000207">
    <property type="protein sequence ID" value="ERK71925.1"/>
    <property type="molecule type" value="Genomic_DNA"/>
</dbReference>
<dbReference type="AlphaFoldDB" id="U2R9K0"/>
<dbReference type="HOGENOM" id="CLU_3037009_0_0_11"/>
<evidence type="ECO:0000313" key="2">
    <source>
        <dbReference type="Proteomes" id="UP000016605"/>
    </source>
</evidence>
<protein>
    <submittedName>
        <fullName evidence="1">Uncharacterized protein</fullName>
    </submittedName>
</protein>
<sequence length="54" mass="5431">PVRGSTVGLADDLQRVLDALEASAGPSRRLRALLLPVSLLPAGWPIAASPGSAA</sequence>
<feature type="non-terminal residue" evidence="1">
    <location>
        <position position="1"/>
    </location>
</feature>
<reference evidence="1 2" key="1">
    <citation type="submission" date="2013-08" db="EMBL/GenBank/DDBJ databases">
        <authorList>
            <person name="Weinstock G."/>
            <person name="Sodergren E."/>
            <person name="Wylie T."/>
            <person name="Fulton L."/>
            <person name="Fulton R."/>
            <person name="Fronick C."/>
            <person name="O'Laughlin M."/>
            <person name="Godfrey J."/>
            <person name="Miner T."/>
            <person name="Herter B."/>
            <person name="Appelbaum E."/>
            <person name="Cordes M."/>
            <person name="Lek S."/>
            <person name="Wollam A."/>
            <person name="Pepin K.H."/>
            <person name="Palsikar V.B."/>
            <person name="Mitreva M."/>
            <person name="Wilson R.K."/>
        </authorList>
    </citation>
    <scope>NUCLEOTIDE SEQUENCE [LARGE SCALE GENOMIC DNA]</scope>
    <source>
        <strain evidence="1 2">ATCC 14665</strain>
    </source>
</reference>
<proteinExistence type="predicted"/>
<evidence type="ECO:0000313" key="1">
    <source>
        <dbReference type="EMBL" id="ERK71925.1"/>
    </source>
</evidence>
<comment type="caution">
    <text evidence="1">The sequence shown here is derived from an EMBL/GenBank/DDBJ whole genome shotgun (WGS) entry which is preliminary data.</text>
</comment>